<accession>A0ABM3M5S2</accession>
<organism evidence="1 2">
    <name type="scientific">Bicyclus anynana</name>
    <name type="common">Squinting bush brown butterfly</name>
    <dbReference type="NCBI Taxonomy" id="110368"/>
    <lineage>
        <taxon>Eukaryota</taxon>
        <taxon>Metazoa</taxon>
        <taxon>Ecdysozoa</taxon>
        <taxon>Arthropoda</taxon>
        <taxon>Hexapoda</taxon>
        <taxon>Insecta</taxon>
        <taxon>Pterygota</taxon>
        <taxon>Neoptera</taxon>
        <taxon>Endopterygota</taxon>
        <taxon>Lepidoptera</taxon>
        <taxon>Glossata</taxon>
        <taxon>Ditrysia</taxon>
        <taxon>Papilionoidea</taxon>
        <taxon>Nymphalidae</taxon>
        <taxon>Satyrinae</taxon>
        <taxon>Satyrini</taxon>
        <taxon>Mycalesina</taxon>
        <taxon>Bicyclus</taxon>
    </lineage>
</organism>
<dbReference type="PANTHER" id="PTHR45943:SF1">
    <property type="entry name" value="E3 UBIQUITIN-PROTEIN LIGASE MYCBP2"/>
    <property type="match status" value="1"/>
</dbReference>
<gene>
    <name evidence="2" type="primary">LOC128199754</name>
</gene>
<reference evidence="2" key="1">
    <citation type="submission" date="2025-08" db="UniProtKB">
        <authorList>
            <consortium name="RefSeq"/>
        </authorList>
    </citation>
    <scope>IDENTIFICATION</scope>
</reference>
<name>A0ABM3M5S2_BICAN</name>
<keyword evidence="1" id="KW-1185">Reference proteome</keyword>
<dbReference type="GeneID" id="128199754"/>
<evidence type="ECO:0000313" key="2">
    <source>
        <dbReference type="RefSeq" id="XP_052746831.1"/>
    </source>
</evidence>
<protein>
    <submittedName>
        <fullName evidence="2">E3 ubiquitin-protein ligase MYCBP2-like</fullName>
    </submittedName>
</protein>
<dbReference type="PANTHER" id="PTHR45943">
    <property type="entry name" value="E3 UBIQUITIN-PROTEIN LIGASE MYCBP2"/>
    <property type="match status" value="1"/>
</dbReference>
<sequence length="166" mass="18734">MDMKIKRPEIKCMDPENYRKYFRALCWSGTRRHDKKPQKKVSIRDAFNRVNRPNALAICYAPTLIPNPSQFAVYATVRRTILARCRQIQAAAIDYSDDSDTEEVAPPVSVTKVSMITAIGLRTVFALISQARFKDVLLCEQSLKALLDVLQGHAPEDLGHEASDVI</sequence>
<dbReference type="RefSeq" id="XP_052746831.1">
    <property type="nucleotide sequence ID" value="XM_052890871.1"/>
</dbReference>
<dbReference type="Proteomes" id="UP001652582">
    <property type="component" value="Chromosome Z"/>
</dbReference>
<proteinExistence type="predicted"/>
<evidence type="ECO:0000313" key="1">
    <source>
        <dbReference type="Proteomes" id="UP001652582"/>
    </source>
</evidence>